<dbReference type="FunFam" id="3.30.450.200:FF:000003">
    <property type="entry name" value="DENN domain containing 1A"/>
    <property type="match status" value="1"/>
</dbReference>
<dbReference type="OrthoDB" id="206724at2759"/>
<dbReference type="Pfam" id="PF03456">
    <property type="entry name" value="uDENN"/>
    <property type="match status" value="1"/>
</dbReference>
<evidence type="ECO:0000313" key="2">
    <source>
        <dbReference type="EMBL" id="CAG5115542.1"/>
    </source>
</evidence>
<protein>
    <recommendedName>
        <fullName evidence="1">UDENN domain-containing protein</fullName>
    </recommendedName>
</protein>
<dbReference type="GO" id="GO:0005829">
    <property type="term" value="C:cytosol"/>
    <property type="evidence" value="ECO:0007669"/>
    <property type="project" value="TreeGrafter"/>
</dbReference>
<feature type="domain" description="UDENN" evidence="1">
    <location>
        <begin position="13"/>
        <end position="324"/>
    </location>
</feature>
<dbReference type="SMART" id="SM00799">
    <property type="entry name" value="DENN"/>
    <property type="match status" value="1"/>
</dbReference>
<dbReference type="InterPro" id="IPR037516">
    <property type="entry name" value="Tripartite_DENN"/>
</dbReference>
<dbReference type="AlphaFoldDB" id="A0A8S3YJJ1"/>
<dbReference type="PANTHER" id="PTHR13196:SF14">
    <property type="entry name" value="UDENN DOMAIN-CONTAINING PROTEIN"/>
    <property type="match status" value="1"/>
</dbReference>
<evidence type="ECO:0000313" key="3">
    <source>
        <dbReference type="Proteomes" id="UP000678393"/>
    </source>
</evidence>
<dbReference type="InterPro" id="IPR005113">
    <property type="entry name" value="uDENN_dom"/>
</dbReference>
<sequence>MGSRIRDKAEHLFEVFLEIAKPNGKDDVPIILQQYPPDYDDKEALMMIPRFAFPCAAEVSQVDHFTFVLTDLDSMFRFGYCRHTTGYQGCLCIISWLPWYEIFYKMLDLLAEIINRSENNHVTSFLHTAYTQEVPLPKIPVTIISNQDMFSFTAPDPNVLPRIPNNRNLTEYYNAVDPSNMMLIFASMLHERRIYMTSKKLSRLTSCIHAAETLLYPMHWQHLYIPVLPAHLIDYISAPMPYLIGIHSTLVERLKQNRVDVGDAVVVDLDANTVTTDYDDLGDLPEDVSSYLKRNLKTDVIKNSVMKTGDAISMAFLNALVRLI</sequence>
<dbReference type="PANTHER" id="PTHR13196">
    <property type="entry name" value="DENN DOMAIN-CONTAINING"/>
    <property type="match status" value="1"/>
</dbReference>
<keyword evidence="3" id="KW-1185">Reference proteome</keyword>
<dbReference type="EMBL" id="CAJHNH020000128">
    <property type="protein sequence ID" value="CAG5115542.1"/>
    <property type="molecule type" value="Genomic_DNA"/>
</dbReference>
<dbReference type="Proteomes" id="UP000678393">
    <property type="component" value="Unassembled WGS sequence"/>
</dbReference>
<dbReference type="SMART" id="SM00800">
    <property type="entry name" value="uDENN"/>
    <property type="match status" value="1"/>
</dbReference>
<evidence type="ECO:0000259" key="1">
    <source>
        <dbReference type="PROSITE" id="PS50211"/>
    </source>
</evidence>
<dbReference type="GO" id="GO:1901981">
    <property type="term" value="F:phosphatidylinositol phosphate binding"/>
    <property type="evidence" value="ECO:0007669"/>
    <property type="project" value="TreeGrafter"/>
</dbReference>
<proteinExistence type="predicted"/>
<dbReference type="InterPro" id="IPR001194">
    <property type="entry name" value="cDENN_dom"/>
</dbReference>
<dbReference type="InterPro" id="IPR040032">
    <property type="entry name" value="DENND1A/B/C"/>
</dbReference>
<reference evidence="2" key="1">
    <citation type="submission" date="2021-04" db="EMBL/GenBank/DDBJ databases">
        <authorList>
            <consortium name="Molecular Ecology Group"/>
        </authorList>
    </citation>
    <scope>NUCLEOTIDE SEQUENCE</scope>
</reference>
<gene>
    <name evidence="2" type="ORF">CUNI_LOCUS1100</name>
</gene>
<name>A0A8S3YJJ1_9EUPU</name>
<dbReference type="GO" id="GO:0032456">
    <property type="term" value="P:endocytic recycling"/>
    <property type="evidence" value="ECO:0007669"/>
    <property type="project" value="TreeGrafter"/>
</dbReference>
<dbReference type="GO" id="GO:0005085">
    <property type="term" value="F:guanyl-nucleotide exchange factor activity"/>
    <property type="evidence" value="ECO:0007669"/>
    <property type="project" value="InterPro"/>
</dbReference>
<dbReference type="FunFam" id="3.40.50.11500:FF:000004">
    <property type="entry name" value="DENN domain-containing protein 2C isoform X1"/>
    <property type="match status" value="1"/>
</dbReference>
<comment type="caution">
    <text evidence="2">The sequence shown here is derived from an EMBL/GenBank/DDBJ whole genome shotgun (WGS) entry which is preliminary data.</text>
</comment>
<dbReference type="InterPro" id="IPR043153">
    <property type="entry name" value="DENN_C"/>
</dbReference>
<dbReference type="Pfam" id="PF02141">
    <property type="entry name" value="DENN"/>
    <property type="match status" value="1"/>
</dbReference>
<dbReference type="GO" id="GO:0006897">
    <property type="term" value="P:endocytosis"/>
    <property type="evidence" value="ECO:0007669"/>
    <property type="project" value="TreeGrafter"/>
</dbReference>
<accession>A0A8S3YJJ1</accession>
<dbReference type="PROSITE" id="PS50211">
    <property type="entry name" value="DENN"/>
    <property type="match status" value="1"/>
</dbReference>
<organism evidence="2 3">
    <name type="scientific">Candidula unifasciata</name>
    <dbReference type="NCBI Taxonomy" id="100452"/>
    <lineage>
        <taxon>Eukaryota</taxon>
        <taxon>Metazoa</taxon>
        <taxon>Spiralia</taxon>
        <taxon>Lophotrochozoa</taxon>
        <taxon>Mollusca</taxon>
        <taxon>Gastropoda</taxon>
        <taxon>Heterobranchia</taxon>
        <taxon>Euthyneura</taxon>
        <taxon>Panpulmonata</taxon>
        <taxon>Eupulmonata</taxon>
        <taxon>Stylommatophora</taxon>
        <taxon>Helicina</taxon>
        <taxon>Helicoidea</taxon>
        <taxon>Geomitridae</taxon>
        <taxon>Candidula</taxon>
    </lineage>
</organism>
<dbReference type="Gene3D" id="3.40.50.11500">
    <property type="match status" value="1"/>
</dbReference>
<feature type="non-terminal residue" evidence="2">
    <location>
        <position position="1"/>
    </location>
</feature>
<dbReference type="Gene3D" id="3.30.450.200">
    <property type="match status" value="1"/>
</dbReference>